<organism evidence="5 6">
    <name type="scientific">Candidatus Corynebacterium faecigallinarum</name>
    <dbReference type="NCBI Taxonomy" id="2838528"/>
    <lineage>
        <taxon>Bacteria</taxon>
        <taxon>Bacillati</taxon>
        <taxon>Actinomycetota</taxon>
        <taxon>Actinomycetes</taxon>
        <taxon>Mycobacteriales</taxon>
        <taxon>Corynebacteriaceae</taxon>
        <taxon>Corynebacterium</taxon>
    </lineage>
</organism>
<dbReference type="InterPro" id="IPR036291">
    <property type="entry name" value="NAD(P)-bd_dom_sf"/>
</dbReference>
<evidence type="ECO:0000256" key="1">
    <source>
        <dbReference type="ARBA" id="ARBA00010928"/>
    </source>
</evidence>
<dbReference type="GO" id="GO:0016491">
    <property type="term" value="F:oxidoreductase activity"/>
    <property type="evidence" value="ECO:0007669"/>
    <property type="project" value="UniProtKB-KW"/>
</dbReference>
<evidence type="ECO:0000256" key="2">
    <source>
        <dbReference type="ARBA" id="ARBA00023002"/>
    </source>
</evidence>
<dbReference type="InterPro" id="IPR051317">
    <property type="entry name" value="Gfo/Idh/MocA_oxidoreduct"/>
</dbReference>
<accession>A0A9D2QHF2</accession>
<evidence type="ECO:0000313" key="6">
    <source>
        <dbReference type="Proteomes" id="UP000823858"/>
    </source>
</evidence>
<dbReference type="PANTHER" id="PTHR43708">
    <property type="entry name" value="CONSERVED EXPRESSED OXIDOREDUCTASE (EUROFUNG)"/>
    <property type="match status" value="1"/>
</dbReference>
<reference evidence="5" key="2">
    <citation type="submission" date="2021-04" db="EMBL/GenBank/DDBJ databases">
        <authorList>
            <person name="Gilroy R."/>
        </authorList>
    </citation>
    <scope>NUCLEOTIDE SEQUENCE</scope>
    <source>
        <strain evidence="5">ChiHjej13B12-4958</strain>
    </source>
</reference>
<comment type="caution">
    <text evidence="5">The sequence shown here is derived from an EMBL/GenBank/DDBJ whole genome shotgun (WGS) entry which is preliminary data.</text>
</comment>
<dbReference type="EMBL" id="DWVP01000024">
    <property type="protein sequence ID" value="HJC86107.1"/>
    <property type="molecule type" value="Genomic_DNA"/>
</dbReference>
<dbReference type="AlphaFoldDB" id="A0A9D2QHF2"/>
<dbReference type="SUPFAM" id="SSF55347">
    <property type="entry name" value="Glyceraldehyde-3-phosphate dehydrogenase-like, C-terminal domain"/>
    <property type="match status" value="1"/>
</dbReference>
<feature type="domain" description="Gfo/Idh/MocA-like oxidoreductase N-terminal" evidence="3">
    <location>
        <begin position="9"/>
        <end position="127"/>
    </location>
</feature>
<dbReference type="GO" id="GO:0000166">
    <property type="term" value="F:nucleotide binding"/>
    <property type="evidence" value="ECO:0007669"/>
    <property type="project" value="InterPro"/>
</dbReference>
<keyword evidence="2" id="KW-0560">Oxidoreductase</keyword>
<dbReference type="SUPFAM" id="SSF51735">
    <property type="entry name" value="NAD(P)-binding Rossmann-fold domains"/>
    <property type="match status" value="1"/>
</dbReference>
<evidence type="ECO:0000313" key="5">
    <source>
        <dbReference type="EMBL" id="HJC86107.1"/>
    </source>
</evidence>
<dbReference type="InterPro" id="IPR000683">
    <property type="entry name" value="Gfo/Idh/MocA-like_OxRdtase_N"/>
</dbReference>
<dbReference type="Gene3D" id="3.30.360.10">
    <property type="entry name" value="Dihydrodipicolinate Reductase, domain 2"/>
    <property type="match status" value="1"/>
</dbReference>
<name>A0A9D2QHF2_9CORY</name>
<comment type="similarity">
    <text evidence="1">Belongs to the Gfo/Idh/MocA family.</text>
</comment>
<evidence type="ECO:0000259" key="4">
    <source>
        <dbReference type="Pfam" id="PF22725"/>
    </source>
</evidence>
<gene>
    <name evidence="5" type="ORF">H9751_11330</name>
</gene>
<protein>
    <submittedName>
        <fullName evidence="5">Gfo/Idh/MocA family oxidoreductase</fullName>
    </submittedName>
</protein>
<proteinExistence type="inferred from homology"/>
<dbReference type="Proteomes" id="UP000823858">
    <property type="component" value="Unassembled WGS sequence"/>
</dbReference>
<dbReference type="Pfam" id="PF01408">
    <property type="entry name" value="GFO_IDH_MocA"/>
    <property type="match status" value="1"/>
</dbReference>
<dbReference type="InterPro" id="IPR055170">
    <property type="entry name" value="GFO_IDH_MocA-like_dom"/>
</dbReference>
<dbReference type="PANTHER" id="PTHR43708:SF5">
    <property type="entry name" value="CONSERVED EXPRESSED OXIDOREDUCTASE (EUROFUNG)-RELATED"/>
    <property type="match status" value="1"/>
</dbReference>
<feature type="domain" description="GFO/IDH/MocA-like oxidoreductase" evidence="4">
    <location>
        <begin position="137"/>
        <end position="257"/>
    </location>
</feature>
<sequence length="345" mass="37597">MTSADTAPIRTAILGFGLSGRYFHAPFLAADPNFEVTAVVTSKPERQDAAKELFPDVRVLDSVEDVWNADDIDLVVIGTPSSEHEAHVDAALDAGKHVVVDKPFAVSSATGRALIEKAKDKGLMLTVFQNRRWDGDFLTLQRLLESDELGEINRFESRFEKWRPQVDQSWKTDSTHAQGGGILFDLGSHVIDQALQLFGPVADVYAEVETRREFVQAEDDVFLALRHESGVLSHLWMSAVAPGPVPRFRLLGARGGYECWGVDGQEAALRGGASPDDPGFGTTPEAEWGRIYAGGDGQACPTEDGAYADYYRRVAQAVRGEEPAPVDPADSVGVLEIIERAMAEN</sequence>
<dbReference type="Gene3D" id="3.40.50.720">
    <property type="entry name" value="NAD(P)-binding Rossmann-like Domain"/>
    <property type="match status" value="1"/>
</dbReference>
<reference evidence="5" key="1">
    <citation type="journal article" date="2021" name="PeerJ">
        <title>Extensive microbial diversity within the chicken gut microbiome revealed by metagenomics and culture.</title>
        <authorList>
            <person name="Gilroy R."/>
            <person name="Ravi A."/>
            <person name="Getino M."/>
            <person name="Pursley I."/>
            <person name="Horton D.L."/>
            <person name="Alikhan N.F."/>
            <person name="Baker D."/>
            <person name="Gharbi K."/>
            <person name="Hall N."/>
            <person name="Watson M."/>
            <person name="Adriaenssens E.M."/>
            <person name="Foster-Nyarko E."/>
            <person name="Jarju S."/>
            <person name="Secka A."/>
            <person name="Antonio M."/>
            <person name="Oren A."/>
            <person name="Chaudhuri R.R."/>
            <person name="La Ragione R."/>
            <person name="Hildebrand F."/>
            <person name="Pallen M.J."/>
        </authorList>
    </citation>
    <scope>NUCLEOTIDE SEQUENCE</scope>
    <source>
        <strain evidence="5">ChiHjej13B12-4958</strain>
    </source>
</reference>
<dbReference type="Pfam" id="PF22725">
    <property type="entry name" value="GFO_IDH_MocA_C3"/>
    <property type="match status" value="1"/>
</dbReference>
<evidence type="ECO:0000259" key="3">
    <source>
        <dbReference type="Pfam" id="PF01408"/>
    </source>
</evidence>